<keyword evidence="2" id="KW-1133">Transmembrane helix</keyword>
<protein>
    <submittedName>
        <fullName evidence="3">Oxidoreductase</fullName>
    </submittedName>
</protein>
<dbReference type="RefSeq" id="WP_132621937.1">
    <property type="nucleotide sequence ID" value="NZ_SMKV01000009.1"/>
</dbReference>
<evidence type="ECO:0000256" key="1">
    <source>
        <dbReference type="SAM" id="MobiDB-lite"/>
    </source>
</evidence>
<sequence>MPSGKVRENGNGPLTAAERRVDELLRQGRPETPEGDPLDVLAEEFEADREIRGEFLTRRLIDSPDEASRRSFNRRARQQPVILIEDAVISGCLDLRAAELPYLLEFVRCRFLEAPDVRQASLAGLVLRNCLLPGMQARNLRTTSDTHLLRCTSSDGVIDLADAELGGSLLLNGSDLHNPGRRAIYADRLTVAGAVLAMGITVAGEIRIPGAKIGGNLTLAGATLRNRGRLALNANGIQLGGSLRCDADPNTGKSFTVAGLVFIPSATIAGDLRMRDAVLEPGVSPPRRGESPYDDPTSTLIADRSHVRGDVEMDENFRSGGTIRMVSARVEGDLRLSGAQIDLTWAQSARAAVDRSLRALHLDGTEIRGNLAAGGVNVWGEWQMTDVQVHGSFALNRARLTGARTDVLQASRMTVGNNFDCREADISGSIQLQGASIGANLDLRASELTKPAWHRHKLAYKPSVDLRGARIARDLVCASGVRPFLAEGEVQLRRSEIGRQANFWGARLGDGLSRNALNGFGLVAQELTLSVDDPPKGRILLRQAQCELLADNARLWEASGGVDVEDFSYDNFTDSVEPTDADKVEERLAWLRANSGDRYQPGSYDQLAHVFSGNGNEEHAVTVLIEKQRHRYKAIAASTRPAFRPPVRLWSSLQLVTVSYGYRPLRALIWLVLLTAAGTTWFSVHGPLQPVNDEDHPHWSPLLYTVDQLVPIINLGHDVMWRTQGPSQWITVALIAAGWILATTVAAGITRALRRDIQ</sequence>
<comment type="caution">
    <text evidence="3">The sequence shown here is derived from an EMBL/GenBank/DDBJ whole genome shotgun (WGS) entry which is preliminary data.</text>
</comment>
<keyword evidence="4" id="KW-1185">Reference proteome</keyword>
<organism evidence="3 4">
    <name type="scientific">Saccharopolyspora aridisoli</name>
    <dbReference type="NCBI Taxonomy" id="2530385"/>
    <lineage>
        <taxon>Bacteria</taxon>
        <taxon>Bacillati</taxon>
        <taxon>Actinomycetota</taxon>
        <taxon>Actinomycetes</taxon>
        <taxon>Pseudonocardiales</taxon>
        <taxon>Pseudonocardiaceae</taxon>
        <taxon>Saccharopolyspora</taxon>
    </lineage>
</organism>
<evidence type="ECO:0000313" key="3">
    <source>
        <dbReference type="EMBL" id="TDC93767.1"/>
    </source>
</evidence>
<accession>A0A4R4UNR5</accession>
<dbReference type="EMBL" id="SMKV01000009">
    <property type="protein sequence ID" value="TDC93767.1"/>
    <property type="molecule type" value="Genomic_DNA"/>
</dbReference>
<evidence type="ECO:0000256" key="2">
    <source>
        <dbReference type="SAM" id="Phobius"/>
    </source>
</evidence>
<evidence type="ECO:0000313" key="4">
    <source>
        <dbReference type="Proteomes" id="UP000294744"/>
    </source>
</evidence>
<keyword evidence="2" id="KW-0812">Transmembrane</keyword>
<proteinExistence type="predicted"/>
<dbReference type="AlphaFoldDB" id="A0A4R4UNR5"/>
<keyword evidence="2" id="KW-0472">Membrane</keyword>
<name>A0A4R4UNR5_9PSEU</name>
<feature type="region of interest" description="Disordered" evidence="1">
    <location>
        <begin position="1"/>
        <end position="39"/>
    </location>
</feature>
<feature type="transmembrane region" description="Helical" evidence="2">
    <location>
        <begin position="729"/>
        <end position="749"/>
    </location>
</feature>
<dbReference type="Proteomes" id="UP000294744">
    <property type="component" value="Unassembled WGS sequence"/>
</dbReference>
<reference evidence="3 4" key="1">
    <citation type="submission" date="2019-03" db="EMBL/GenBank/DDBJ databases">
        <title>Draft genome sequences of novel Actinobacteria.</title>
        <authorList>
            <person name="Sahin N."/>
            <person name="Ay H."/>
            <person name="Saygin H."/>
        </authorList>
    </citation>
    <scope>NUCLEOTIDE SEQUENCE [LARGE SCALE GENOMIC DNA]</scope>
    <source>
        <strain evidence="3 4">16K404</strain>
    </source>
</reference>
<gene>
    <name evidence="3" type="ORF">E1161_10125</name>
</gene>
<feature type="compositionally biased region" description="Basic and acidic residues" evidence="1">
    <location>
        <begin position="17"/>
        <end position="32"/>
    </location>
</feature>
<dbReference type="OrthoDB" id="5194370at2"/>